<protein>
    <submittedName>
        <fullName evidence="1">Uncharacterized protein</fullName>
    </submittedName>
</protein>
<sequence length="336" mass="39602">MTQQDTGNSFFKYLKMIFCCKKIDNKKKVDNKISIREDDTCSESIANKNVSPSKNYIIGYPFDLKKYLKAHESIKNIKERSKIASINYKNDDGMNLSDKSTDDWSHNNVKVNGKNTGKITKNTSMGSRNNIKGMKNIIEAREKILNSIKDEDFRNFYIGMKDSNIMSNETTNVLTKNEVIDKKEEVDTLRERDYNAADNNLNLVNDNKEKIESFPNEETKEKLQNPITDRTYVFRDLVKLFKKLSNELEKRPVIKQFEPHQNKDTTNTSFNWRTTNNSKDETNQLPIYFIHTKDYQNRFLNTIYSRIKNHERDLKRQRLEAMGYDEFEAVLRAYKR</sequence>
<dbReference type="Proteomes" id="UP000192501">
    <property type="component" value="Unassembled WGS sequence"/>
</dbReference>
<accession>A0A1X0QH28</accession>
<comment type="caution">
    <text evidence="1">The sequence shown here is derived from an EMBL/GenBank/DDBJ whole genome shotgun (WGS) entry which is preliminary data.</text>
</comment>
<dbReference type="EMBL" id="LTAI01000358">
    <property type="protein sequence ID" value="ORD98964.1"/>
    <property type="molecule type" value="Genomic_DNA"/>
</dbReference>
<organism evidence="1 2">
    <name type="scientific">Hepatospora eriocheir</name>
    <dbReference type="NCBI Taxonomy" id="1081669"/>
    <lineage>
        <taxon>Eukaryota</taxon>
        <taxon>Fungi</taxon>
        <taxon>Fungi incertae sedis</taxon>
        <taxon>Microsporidia</taxon>
        <taxon>Hepatosporidae</taxon>
        <taxon>Hepatospora</taxon>
    </lineage>
</organism>
<dbReference type="VEuPathDB" id="MicrosporidiaDB:A0H76_1631"/>
<evidence type="ECO:0000313" key="1">
    <source>
        <dbReference type="EMBL" id="ORD98964.1"/>
    </source>
</evidence>
<evidence type="ECO:0000313" key="2">
    <source>
        <dbReference type="Proteomes" id="UP000192501"/>
    </source>
</evidence>
<proteinExistence type="predicted"/>
<reference evidence="1 2" key="1">
    <citation type="journal article" date="2017" name="Environ. Microbiol.">
        <title>Decay of the glycolytic pathway and adaptation to intranuclear parasitism within Enterocytozoonidae microsporidia.</title>
        <authorList>
            <person name="Wiredu Boakye D."/>
            <person name="Jaroenlak P."/>
            <person name="Prachumwat A."/>
            <person name="Williams T.A."/>
            <person name="Bateman K.S."/>
            <person name="Itsathitphaisarn O."/>
            <person name="Sritunyalucksana K."/>
            <person name="Paszkiewicz K.H."/>
            <person name="Moore K.A."/>
            <person name="Stentiford G.D."/>
            <person name="Williams B.A."/>
        </authorList>
    </citation>
    <scope>NUCLEOTIDE SEQUENCE [LARGE SCALE GENOMIC DNA]</scope>
    <source>
        <strain evidence="2">canceri</strain>
    </source>
</reference>
<name>A0A1X0QH28_9MICR</name>
<dbReference type="VEuPathDB" id="MicrosporidiaDB:HERIO_1818"/>
<dbReference type="AlphaFoldDB" id="A0A1X0QH28"/>
<gene>
    <name evidence="1" type="ORF">A0H76_1631</name>
</gene>